<dbReference type="Pfam" id="PF07501">
    <property type="entry name" value="G5"/>
    <property type="match status" value="1"/>
</dbReference>
<evidence type="ECO:0000256" key="1">
    <source>
        <dbReference type="ARBA" id="ARBA00022729"/>
    </source>
</evidence>
<comment type="caution">
    <text evidence="4">The sequence shown here is derived from an EMBL/GenBank/DDBJ whole genome shotgun (WGS) entry which is preliminary data.</text>
</comment>
<dbReference type="InterPro" id="IPR011098">
    <property type="entry name" value="G5_dom"/>
</dbReference>
<dbReference type="Pfam" id="PF04294">
    <property type="entry name" value="VanW"/>
    <property type="match status" value="1"/>
</dbReference>
<evidence type="ECO:0000256" key="2">
    <source>
        <dbReference type="SAM" id="Phobius"/>
    </source>
</evidence>
<organism evidence="4 5">
    <name type="scientific">Eubacterium multiforme</name>
    <dbReference type="NCBI Taxonomy" id="83339"/>
    <lineage>
        <taxon>Bacteria</taxon>
        <taxon>Bacillati</taxon>
        <taxon>Bacillota</taxon>
        <taxon>Clostridia</taxon>
        <taxon>Eubacteriales</taxon>
        <taxon>Eubacteriaceae</taxon>
        <taxon>Eubacterium</taxon>
    </lineage>
</organism>
<dbReference type="SMART" id="SM01208">
    <property type="entry name" value="G5"/>
    <property type="match status" value="1"/>
</dbReference>
<feature type="transmembrane region" description="Helical" evidence="2">
    <location>
        <begin position="23"/>
        <end position="43"/>
    </location>
</feature>
<dbReference type="Pfam" id="PF12229">
    <property type="entry name" value="PG_binding_4"/>
    <property type="match status" value="1"/>
</dbReference>
<evidence type="ECO:0000259" key="3">
    <source>
        <dbReference type="PROSITE" id="PS51109"/>
    </source>
</evidence>
<dbReference type="InterPro" id="IPR007391">
    <property type="entry name" value="Vancomycin_resist_VanW"/>
</dbReference>
<dbReference type="InterPro" id="IPR052913">
    <property type="entry name" value="Glycopeptide_resist_protein"/>
</dbReference>
<dbReference type="RefSeq" id="WP_307487211.1">
    <property type="nucleotide sequence ID" value="NZ_JAUSUF010000010.1"/>
</dbReference>
<dbReference type="EMBL" id="JAUSUF010000010">
    <property type="protein sequence ID" value="MDQ0150511.1"/>
    <property type="molecule type" value="Genomic_DNA"/>
</dbReference>
<reference evidence="4 5" key="1">
    <citation type="submission" date="2023-07" db="EMBL/GenBank/DDBJ databases">
        <title>Genomic Encyclopedia of Type Strains, Phase IV (KMG-IV): sequencing the most valuable type-strain genomes for metagenomic binning, comparative biology and taxonomic classification.</title>
        <authorList>
            <person name="Goeker M."/>
        </authorList>
    </citation>
    <scope>NUCLEOTIDE SEQUENCE [LARGE SCALE GENOMIC DNA]</scope>
    <source>
        <strain evidence="4 5">DSM 20694</strain>
    </source>
</reference>
<feature type="domain" description="G5" evidence="3">
    <location>
        <begin position="393"/>
        <end position="471"/>
    </location>
</feature>
<dbReference type="Proteomes" id="UP001228504">
    <property type="component" value="Unassembled WGS sequence"/>
</dbReference>
<protein>
    <submittedName>
        <fullName evidence="4">Vancomycin resistance protein YoaR</fullName>
    </submittedName>
</protein>
<evidence type="ECO:0000313" key="5">
    <source>
        <dbReference type="Proteomes" id="UP001228504"/>
    </source>
</evidence>
<name>A0ABT9UW05_9FIRM</name>
<dbReference type="PANTHER" id="PTHR35788">
    <property type="entry name" value="EXPORTED PROTEIN-RELATED"/>
    <property type="match status" value="1"/>
</dbReference>
<dbReference type="PROSITE" id="PS51109">
    <property type="entry name" value="G5"/>
    <property type="match status" value="1"/>
</dbReference>
<keyword evidence="1" id="KW-0732">Signal</keyword>
<accession>A0ABT9UW05</accession>
<evidence type="ECO:0000313" key="4">
    <source>
        <dbReference type="EMBL" id="MDQ0150511.1"/>
    </source>
</evidence>
<dbReference type="InterPro" id="IPR022029">
    <property type="entry name" value="YoaR-like_PG-bd"/>
</dbReference>
<proteinExistence type="predicted"/>
<dbReference type="Gene3D" id="2.20.230.10">
    <property type="entry name" value="Resuscitation-promoting factor rpfb"/>
    <property type="match status" value="1"/>
</dbReference>
<keyword evidence="5" id="KW-1185">Reference proteome</keyword>
<keyword evidence="2" id="KW-0812">Transmembrane</keyword>
<gene>
    <name evidence="4" type="ORF">J2S18_002459</name>
</gene>
<keyword evidence="2" id="KW-1133">Transmembrane helix</keyword>
<dbReference type="PANTHER" id="PTHR35788:SF1">
    <property type="entry name" value="EXPORTED PROTEIN"/>
    <property type="match status" value="1"/>
</dbReference>
<sequence>MRNTVDKPDRVRRRRISNKNKKNILIGSSIFLVVLLIGIGIYISSINKLVEKWENKIYPNVIVQGVNLGGMSKEEGKSTLKKEFEANINNKKIIVDLKGTDKEFKANYSEIEPKYDFDKTINEAFNYGKDLNVFKKKSLIKNKKNEKHEVKLDFNYSNKKLVSLENNIMEKFNVPAKNAKITIGSNGSINITSEKIGYLINKEEIDKELKEKINGNLGEETKIEVELKEDKPKVTKKELSKINGVMGSFTSSFQSSDVNRATNISVATEFVNGTLLMPGESFSYSEASQKDKSKYKEGNVYINNKVEKDIGGGICQVSSTLYRAVMKANIRSTERHNHSLTVGYAKPGLDATVAWGYLDYKFKNPYDFPIYIQGTTHNKIISFKVYGDVKGLGGKTYDMTNEIIKQIPPTEQIVNDPSLPKGERVVENPGQVGYIAKGYILTYENGKVINKELVSTDTYAMVPRKVLVGTR</sequence>
<keyword evidence="2" id="KW-0472">Membrane</keyword>